<dbReference type="EnsemblMetazoa" id="PPA30778.1">
    <property type="protein sequence ID" value="PPA30778.1"/>
    <property type="gene ID" value="WBGene00203644"/>
</dbReference>
<organism evidence="1 2">
    <name type="scientific">Pristionchus pacificus</name>
    <name type="common">Parasitic nematode worm</name>
    <dbReference type="NCBI Taxonomy" id="54126"/>
    <lineage>
        <taxon>Eukaryota</taxon>
        <taxon>Metazoa</taxon>
        <taxon>Ecdysozoa</taxon>
        <taxon>Nematoda</taxon>
        <taxon>Chromadorea</taxon>
        <taxon>Rhabditida</taxon>
        <taxon>Rhabditina</taxon>
        <taxon>Diplogasteromorpha</taxon>
        <taxon>Diplogasteroidea</taxon>
        <taxon>Neodiplogasteridae</taxon>
        <taxon>Pristionchus</taxon>
    </lineage>
</organism>
<sequence length="135" mass="15745">MRIVLLSAVIFAVSSAGPVVKLNGETYTDSEKQKMNDMVHETMNRVVRYFESRNDQVNLNKYSKAEQEFTKDKHLFEILPKEQLYCLNGHYHSLSREEQKAYGDIIRMKQKEVAEEYNGNESKILLVYANFMNGQ</sequence>
<evidence type="ECO:0000313" key="1">
    <source>
        <dbReference type="EnsemblMetazoa" id="PPA30778.1"/>
    </source>
</evidence>
<dbReference type="AlphaFoldDB" id="A0A2A6CX18"/>
<reference evidence="1" key="2">
    <citation type="submission" date="2022-06" db="UniProtKB">
        <authorList>
            <consortium name="EnsemblMetazoa"/>
        </authorList>
    </citation>
    <scope>IDENTIFICATION</scope>
    <source>
        <strain evidence="1">PS312</strain>
    </source>
</reference>
<dbReference type="Proteomes" id="UP000005239">
    <property type="component" value="Unassembled WGS sequence"/>
</dbReference>
<protein>
    <submittedName>
        <fullName evidence="1">Uncharacterized protein</fullName>
    </submittedName>
</protein>
<gene>
    <name evidence="1" type="primary">WBGene00203644</name>
</gene>
<name>A0A2A6CX18_PRIPA</name>
<keyword evidence="2" id="KW-1185">Reference proteome</keyword>
<reference evidence="2" key="1">
    <citation type="journal article" date="2008" name="Nat. Genet.">
        <title>The Pristionchus pacificus genome provides a unique perspective on nematode lifestyle and parasitism.</title>
        <authorList>
            <person name="Dieterich C."/>
            <person name="Clifton S.W."/>
            <person name="Schuster L.N."/>
            <person name="Chinwalla A."/>
            <person name="Delehaunty K."/>
            <person name="Dinkelacker I."/>
            <person name="Fulton L."/>
            <person name="Fulton R."/>
            <person name="Godfrey J."/>
            <person name="Minx P."/>
            <person name="Mitreva M."/>
            <person name="Roeseler W."/>
            <person name="Tian H."/>
            <person name="Witte H."/>
            <person name="Yang S.P."/>
            <person name="Wilson R.K."/>
            <person name="Sommer R.J."/>
        </authorList>
    </citation>
    <scope>NUCLEOTIDE SEQUENCE [LARGE SCALE GENOMIC DNA]</scope>
    <source>
        <strain evidence="2">PS312</strain>
    </source>
</reference>
<accession>A0A8R1YK02</accession>
<proteinExistence type="predicted"/>
<evidence type="ECO:0000313" key="2">
    <source>
        <dbReference type="Proteomes" id="UP000005239"/>
    </source>
</evidence>
<accession>A0A2A6CX18</accession>